<accession>A0A177MR63</accession>
<dbReference type="PROSITE" id="PS00107">
    <property type="entry name" value="PROTEIN_KINASE_ATP"/>
    <property type="match status" value="1"/>
</dbReference>
<sequence>MSTASPRRSLESAALTSNKAKLSEIMLPEDDATIIKPKDDDLTRIKPRPYPQVLDLGGKPALDSKFNDDYSLRGAVGVGGGGQVLLGFDERIGREVAIKELLDQAANEDIELSARFLREARITGRLEHPGIVPVYDLGTKQSGAPYYVMRLVRGDTLAKALKACNEEVLAEHALSRRLSLLDRLIDVCEAVAYAHSKGVIHRDIKPGNIVLGPFGETIVLDWGLAKVENEADLAPLISAAPSKPGNDADLTRMGDILGTPAYMAPEQANPDFGGVDARSDVFALGCILYYLLAGHPPLRGSADEILEQLSSLAPMPSARDPKLPMPPELIAICDKALAKDKSLRFPNAAALADELRAYRDGRLVSAYAYSRTELLRRFISRNKVALVASLAVLLAILIGAGLAFKFGVEAHKARNLAVAEGEIVKQEKQQVERALADVTRISNQNLTAANQAADSILGNLNEMRMGMQQAAESLRTNADLAASNDLLDGLLQRYPRGESFATTRAPGTIVAVAPAKYRQALGSDTSQLEHNRMTLERGVPILSRIYQAPEGFAAVTMVVPIKQGKTIPGFISMRIKPVDFLGGLLAEDTQSKKRTVWVVQDDGLLLYDTDPQEIGLNLFREERFNQIPELRQLAAEIADQDAGVGYYQSQSAGQSEPSRQIAAWVSLRPAENRGWKVVVLEAW</sequence>
<dbReference type="RefSeq" id="WP_064035743.1">
    <property type="nucleotide sequence ID" value="NZ_LUUH01000028.1"/>
</dbReference>
<dbReference type="PANTHER" id="PTHR43289:SF6">
    <property type="entry name" value="SERINE_THREONINE-PROTEIN KINASE NEKL-3"/>
    <property type="match status" value="1"/>
</dbReference>
<dbReference type="PANTHER" id="PTHR43289">
    <property type="entry name" value="MITOGEN-ACTIVATED PROTEIN KINASE KINASE KINASE 20-RELATED"/>
    <property type="match status" value="1"/>
</dbReference>
<dbReference type="AlphaFoldDB" id="A0A177MR63"/>
<evidence type="ECO:0000259" key="7">
    <source>
        <dbReference type="PROSITE" id="PS50011"/>
    </source>
</evidence>
<keyword evidence="6" id="KW-0812">Transmembrane</keyword>
<dbReference type="Pfam" id="PF22309">
    <property type="entry name" value="HK-GC-Chemotax_sensor"/>
    <property type="match status" value="1"/>
</dbReference>
<evidence type="ECO:0000313" key="9">
    <source>
        <dbReference type="Proteomes" id="UP000077763"/>
    </source>
</evidence>
<dbReference type="InterPro" id="IPR008271">
    <property type="entry name" value="Ser/Thr_kinase_AS"/>
</dbReference>
<comment type="caution">
    <text evidence="8">The sequence shown here is derived from an EMBL/GenBank/DDBJ whole genome shotgun (WGS) entry which is preliminary data.</text>
</comment>
<evidence type="ECO:0000256" key="3">
    <source>
        <dbReference type="ARBA" id="ARBA00022777"/>
    </source>
</evidence>
<dbReference type="GO" id="GO:0005524">
    <property type="term" value="F:ATP binding"/>
    <property type="evidence" value="ECO:0007669"/>
    <property type="project" value="UniProtKB-UniRule"/>
</dbReference>
<dbReference type="GO" id="GO:0004674">
    <property type="term" value="F:protein serine/threonine kinase activity"/>
    <property type="evidence" value="ECO:0007669"/>
    <property type="project" value="TreeGrafter"/>
</dbReference>
<gene>
    <name evidence="8" type="ORF">A1353_06620</name>
</gene>
<feature type="domain" description="Protein kinase" evidence="7">
    <location>
        <begin position="70"/>
        <end position="356"/>
    </location>
</feature>
<keyword evidence="6" id="KW-1133">Transmembrane helix</keyword>
<feature type="binding site" evidence="5">
    <location>
        <position position="99"/>
    </location>
    <ligand>
        <name>ATP</name>
        <dbReference type="ChEBI" id="CHEBI:30616"/>
    </ligand>
</feature>
<keyword evidence="6" id="KW-0472">Membrane</keyword>
<keyword evidence="2 5" id="KW-0547">Nucleotide-binding</keyword>
<dbReference type="InterPro" id="IPR000719">
    <property type="entry name" value="Prot_kinase_dom"/>
</dbReference>
<feature type="transmembrane region" description="Helical" evidence="6">
    <location>
        <begin position="384"/>
        <end position="404"/>
    </location>
</feature>
<dbReference type="InterPro" id="IPR017441">
    <property type="entry name" value="Protein_kinase_ATP_BS"/>
</dbReference>
<dbReference type="Pfam" id="PF00069">
    <property type="entry name" value="Pkinase"/>
    <property type="match status" value="1"/>
</dbReference>
<evidence type="ECO:0000256" key="5">
    <source>
        <dbReference type="PROSITE-ProRule" id="PRU10141"/>
    </source>
</evidence>
<dbReference type="Gene3D" id="3.30.200.20">
    <property type="entry name" value="Phosphorylase Kinase, domain 1"/>
    <property type="match status" value="1"/>
</dbReference>
<evidence type="ECO:0000256" key="6">
    <source>
        <dbReference type="SAM" id="Phobius"/>
    </source>
</evidence>
<dbReference type="Proteomes" id="UP000077763">
    <property type="component" value="Unassembled WGS sequence"/>
</dbReference>
<evidence type="ECO:0000256" key="2">
    <source>
        <dbReference type="ARBA" id="ARBA00022741"/>
    </source>
</evidence>
<evidence type="ECO:0000256" key="4">
    <source>
        <dbReference type="ARBA" id="ARBA00022840"/>
    </source>
</evidence>
<name>A0A177MR63_METMH</name>
<dbReference type="InterPro" id="IPR011009">
    <property type="entry name" value="Kinase-like_dom_sf"/>
</dbReference>
<reference evidence="8 9" key="1">
    <citation type="submission" date="2016-03" db="EMBL/GenBank/DDBJ databases">
        <authorList>
            <person name="Ploux O."/>
        </authorList>
    </citation>
    <scope>NUCLEOTIDE SEQUENCE [LARGE SCALE GENOMIC DNA]</scope>
    <source>
        <strain evidence="8 9">R-45371</strain>
    </source>
</reference>
<dbReference type="CDD" id="cd14014">
    <property type="entry name" value="STKc_PknB_like"/>
    <property type="match status" value="1"/>
</dbReference>
<dbReference type="Gene3D" id="1.10.510.10">
    <property type="entry name" value="Transferase(Phosphotransferase) domain 1"/>
    <property type="match status" value="1"/>
</dbReference>
<dbReference type="PROSITE" id="PS50011">
    <property type="entry name" value="PROTEIN_KINASE_DOM"/>
    <property type="match status" value="1"/>
</dbReference>
<proteinExistence type="predicted"/>
<dbReference type="SMART" id="SM00220">
    <property type="entry name" value="S_TKc"/>
    <property type="match status" value="1"/>
</dbReference>
<keyword evidence="3" id="KW-0418">Kinase</keyword>
<keyword evidence="4 5" id="KW-0067">ATP-binding</keyword>
<protein>
    <recommendedName>
        <fullName evidence="7">Protein kinase domain-containing protein</fullName>
    </recommendedName>
</protein>
<evidence type="ECO:0000256" key="1">
    <source>
        <dbReference type="ARBA" id="ARBA00022679"/>
    </source>
</evidence>
<dbReference type="SUPFAM" id="SSF56112">
    <property type="entry name" value="Protein kinase-like (PK-like)"/>
    <property type="match status" value="1"/>
</dbReference>
<dbReference type="PROSITE" id="PS00108">
    <property type="entry name" value="PROTEIN_KINASE_ST"/>
    <property type="match status" value="1"/>
</dbReference>
<dbReference type="EMBL" id="LUUH01000028">
    <property type="protein sequence ID" value="OAI07349.1"/>
    <property type="molecule type" value="Genomic_DNA"/>
</dbReference>
<evidence type="ECO:0000313" key="8">
    <source>
        <dbReference type="EMBL" id="OAI07349.1"/>
    </source>
</evidence>
<organism evidence="8 9">
    <name type="scientific">Methylomonas methanica</name>
    <dbReference type="NCBI Taxonomy" id="421"/>
    <lineage>
        <taxon>Bacteria</taxon>
        <taxon>Pseudomonadati</taxon>
        <taxon>Pseudomonadota</taxon>
        <taxon>Gammaproteobacteria</taxon>
        <taxon>Methylococcales</taxon>
        <taxon>Methylococcaceae</taxon>
        <taxon>Methylomonas</taxon>
    </lineage>
</organism>
<dbReference type="InterPro" id="IPR054513">
    <property type="entry name" value="Dret_0059-like_sensor"/>
</dbReference>
<keyword evidence="1" id="KW-0808">Transferase</keyword>